<organism evidence="1 2">
    <name type="scientific">Cytobacillus citreus</name>
    <dbReference type="NCBI Taxonomy" id="2833586"/>
    <lineage>
        <taxon>Bacteria</taxon>
        <taxon>Bacillati</taxon>
        <taxon>Bacillota</taxon>
        <taxon>Bacilli</taxon>
        <taxon>Bacillales</taxon>
        <taxon>Bacillaceae</taxon>
        <taxon>Cytobacillus</taxon>
    </lineage>
</organism>
<evidence type="ECO:0008006" key="3">
    <source>
        <dbReference type="Google" id="ProtNLM"/>
    </source>
</evidence>
<evidence type="ECO:0000313" key="1">
    <source>
        <dbReference type="EMBL" id="MBS4192697.1"/>
    </source>
</evidence>
<dbReference type="RefSeq" id="WP_213104146.1">
    <property type="nucleotide sequence ID" value="NZ_JAGYPM010000005.1"/>
</dbReference>
<name>A0ABS5NXZ2_9BACI</name>
<keyword evidence="2" id="KW-1185">Reference proteome</keyword>
<accession>A0ABS5NXZ2</accession>
<sequence>MNEESLDNVINEGDSETLIEDNCIDLALQPQPAVGPCQCDFDVDYCCVENVPGFFNNNLDPNSQQIFYDPTCLCCTVEECTVQIPCPTAANPNATTPATIFAAVIKGCMPFFANGVFNQPTVCRTTDNARICCQGTVCFDNAVDFGCQEDMEDLCACINALLSDPMDACSLIVVTRNPLQLVNCNNFAIITRSTAGKCTDRFVRFTGKFTIDTAFLQRECNFQRA</sequence>
<protein>
    <recommendedName>
        <fullName evidence="3">Spore coat protein Z</fullName>
    </recommendedName>
</protein>
<proteinExistence type="predicted"/>
<evidence type="ECO:0000313" key="2">
    <source>
        <dbReference type="Proteomes" id="UP000681027"/>
    </source>
</evidence>
<reference evidence="1 2" key="1">
    <citation type="submission" date="2021-05" db="EMBL/GenBank/DDBJ databases">
        <title>Novel Bacillus species.</title>
        <authorList>
            <person name="Liu G."/>
        </authorList>
    </citation>
    <scope>NUCLEOTIDE SEQUENCE [LARGE SCALE GENOMIC DNA]</scope>
    <source>
        <strain evidence="1 2">FJAT-49705</strain>
    </source>
</reference>
<dbReference type="Proteomes" id="UP000681027">
    <property type="component" value="Unassembled WGS sequence"/>
</dbReference>
<comment type="caution">
    <text evidence="1">The sequence shown here is derived from an EMBL/GenBank/DDBJ whole genome shotgun (WGS) entry which is preliminary data.</text>
</comment>
<dbReference type="EMBL" id="JAGYPM010000005">
    <property type="protein sequence ID" value="MBS4192697.1"/>
    <property type="molecule type" value="Genomic_DNA"/>
</dbReference>
<gene>
    <name evidence="1" type="ORF">KHA94_21380</name>
</gene>